<keyword evidence="1" id="KW-0472">Membrane</keyword>
<keyword evidence="1" id="KW-1133">Transmembrane helix</keyword>
<accession>E0UDM8</accession>
<dbReference type="CDD" id="cd04279">
    <property type="entry name" value="ZnMc_MMP_like_1"/>
    <property type="match status" value="1"/>
</dbReference>
<dbReference type="KEGG" id="cyj:Cyan7822_3391"/>
<evidence type="ECO:0000313" key="3">
    <source>
        <dbReference type="Proteomes" id="UP000008206"/>
    </source>
</evidence>
<dbReference type="eggNOG" id="COG5549">
    <property type="taxonomic scope" value="Bacteria"/>
</dbReference>
<organism evidence="2 3">
    <name type="scientific">Gloeothece verrucosa (strain PCC 7822)</name>
    <name type="common">Cyanothece sp. (strain PCC 7822)</name>
    <dbReference type="NCBI Taxonomy" id="497965"/>
    <lineage>
        <taxon>Bacteria</taxon>
        <taxon>Bacillati</taxon>
        <taxon>Cyanobacteriota</taxon>
        <taxon>Cyanophyceae</taxon>
        <taxon>Oscillatoriophycideae</taxon>
        <taxon>Chroococcales</taxon>
        <taxon>Aphanothecaceae</taxon>
        <taxon>Gloeothece</taxon>
        <taxon>Gloeothece verrucosa</taxon>
    </lineage>
</organism>
<evidence type="ECO:0000256" key="1">
    <source>
        <dbReference type="SAM" id="Phobius"/>
    </source>
</evidence>
<dbReference type="RefSeq" id="WP_013323410.1">
    <property type="nucleotide sequence ID" value="NC_014501.1"/>
</dbReference>
<dbReference type="Gene3D" id="3.40.390.10">
    <property type="entry name" value="Collagenase (Catalytic Domain)"/>
    <property type="match status" value="1"/>
</dbReference>
<dbReference type="GO" id="GO:0008237">
    <property type="term" value="F:metallopeptidase activity"/>
    <property type="evidence" value="ECO:0007669"/>
    <property type="project" value="InterPro"/>
</dbReference>
<dbReference type="Proteomes" id="UP000008206">
    <property type="component" value="Chromosome"/>
</dbReference>
<dbReference type="EMBL" id="CP002198">
    <property type="protein sequence ID" value="ADN15341.1"/>
    <property type="molecule type" value="Genomic_DNA"/>
</dbReference>
<dbReference type="STRING" id="497965.Cyan7822_3391"/>
<feature type="transmembrane region" description="Helical" evidence="1">
    <location>
        <begin position="12"/>
        <end position="31"/>
    </location>
</feature>
<name>E0UDM8_GLOV7</name>
<reference evidence="3" key="1">
    <citation type="journal article" date="2011" name="MBio">
        <title>Novel metabolic attributes of the genus Cyanothece, comprising a group of unicellular nitrogen-fixing Cyanobacteria.</title>
        <authorList>
            <person name="Bandyopadhyay A."/>
            <person name="Elvitigala T."/>
            <person name="Welsh E."/>
            <person name="Stockel J."/>
            <person name="Liberton M."/>
            <person name="Min H."/>
            <person name="Sherman L.A."/>
            <person name="Pakrasi H.B."/>
        </authorList>
    </citation>
    <scope>NUCLEOTIDE SEQUENCE [LARGE SCALE GENOMIC DNA]</scope>
    <source>
        <strain evidence="3">PCC 7822</strain>
    </source>
</reference>
<keyword evidence="1" id="KW-0812">Transmembrane</keyword>
<dbReference type="AlphaFoldDB" id="E0UDM8"/>
<proteinExistence type="predicted"/>
<evidence type="ECO:0000313" key="2">
    <source>
        <dbReference type="EMBL" id="ADN15341.1"/>
    </source>
</evidence>
<dbReference type="SUPFAM" id="SSF55486">
    <property type="entry name" value="Metalloproteases ('zincins'), catalytic domain"/>
    <property type="match status" value="1"/>
</dbReference>
<gene>
    <name evidence="2" type="ordered locus">Cyan7822_3391</name>
</gene>
<keyword evidence="3" id="KW-1185">Reference proteome</keyword>
<dbReference type="InterPro" id="IPR024079">
    <property type="entry name" value="MetalloPept_cat_dom_sf"/>
</dbReference>
<protein>
    <submittedName>
        <fullName evidence="2">Peptidase metallopeptidase</fullName>
    </submittedName>
</protein>
<dbReference type="HOGENOM" id="CLU_079047_0_0_3"/>
<sequence>MLLIRMRRLVSVNSLVFFLVIAIITVGLFGLPRGEAKDSEVSLPPLQAHPLPLTLKNWNDSQNSGDYFSLMESTPVGSLIWSEFPIKVYWDQPNLSGDHSAAKRRFEQWAELVKQAITEWNQYLPLIEIQQEESADIIIKRDNPSLGAKINPETGKLEIPRARSAQTDYKLYIRADNPPILCHRMTIQISPNLSQELILSAVRHELGHALGIWGHSPVETDALYFSQVRNPPPISVRDINTLKKVYEQPTRLGWTMSQGN</sequence>